<name>A0A3P1BCA3_9BACT</name>
<keyword evidence="2" id="KW-1185">Reference proteome</keyword>
<dbReference type="EMBL" id="RQJO01000015">
    <property type="protein sequence ID" value="RRA98668.1"/>
    <property type="molecule type" value="Genomic_DNA"/>
</dbReference>
<reference evidence="1 2" key="1">
    <citation type="submission" date="2018-11" db="EMBL/GenBank/DDBJ databases">
        <authorList>
            <person name="Zhou Z."/>
            <person name="Wang G."/>
        </authorList>
    </citation>
    <scope>NUCLEOTIDE SEQUENCE [LARGE SCALE GENOMIC DNA]</scope>
    <source>
        <strain evidence="1 2">KCTC52004</strain>
    </source>
</reference>
<dbReference type="RefSeq" id="WP_124878506.1">
    <property type="nucleotide sequence ID" value="NZ_RQJO01000015.1"/>
</dbReference>
<dbReference type="Proteomes" id="UP000271925">
    <property type="component" value="Unassembled WGS sequence"/>
</dbReference>
<dbReference type="AlphaFoldDB" id="A0A3P1BCA3"/>
<organism evidence="1 2">
    <name type="scientific">Larkinella rosea</name>
    <dbReference type="NCBI Taxonomy" id="2025312"/>
    <lineage>
        <taxon>Bacteria</taxon>
        <taxon>Pseudomonadati</taxon>
        <taxon>Bacteroidota</taxon>
        <taxon>Cytophagia</taxon>
        <taxon>Cytophagales</taxon>
        <taxon>Spirosomataceae</taxon>
        <taxon>Larkinella</taxon>
    </lineage>
</organism>
<sequence>MKPKMRSPQRPEQFRFVNRFGAHFLKNRIQMMNNAAKSRRSWAVYVLLFAVTGLVTTMAAVEKQKKQPLTWVKKKSVSTPTLQSVISPAPVVEKTVPVGDPKIPEKPVAELVEKPAETPTVLPDNAPIVDEVAVPETKLQSRYVIRKDNMLYWVITPRMSFNELNELKKTIESETLFTFDFTQIKFDPFQVYIDIIGVNVHKEKGSAGSTGGGAESDEPIKSIGGYLTDKGSLGIGRASGNNFGMPEALERLVKEDEEIIAKLVEAKRIEYLILKTKKTGVGSSSTNVEGQWLRDNPGRRNEGLGVFVTPENRVQLYHPENVTVMIDGKEVKAEEATYLNPKQLHTVIVTDLPDNAAGPGRKKRYVQLFLNQW</sequence>
<comment type="caution">
    <text evidence="1">The sequence shown here is derived from an EMBL/GenBank/DDBJ whole genome shotgun (WGS) entry which is preliminary data.</text>
</comment>
<evidence type="ECO:0000313" key="2">
    <source>
        <dbReference type="Proteomes" id="UP000271925"/>
    </source>
</evidence>
<gene>
    <name evidence="1" type="ORF">EHT25_27090</name>
</gene>
<evidence type="ECO:0000313" key="1">
    <source>
        <dbReference type="EMBL" id="RRA98668.1"/>
    </source>
</evidence>
<accession>A0A3P1BCA3</accession>
<proteinExistence type="predicted"/>
<protein>
    <submittedName>
        <fullName evidence="1">Uncharacterized protein</fullName>
    </submittedName>
</protein>